<proteinExistence type="predicted"/>
<feature type="transmembrane region" description="Helical" evidence="1">
    <location>
        <begin position="12"/>
        <end position="35"/>
    </location>
</feature>
<feature type="transmembrane region" description="Helical" evidence="1">
    <location>
        <begin position="72"/>
        <end position="91"/>
    </location>
</feature>
<dbReference type="EMBL" id="SMFZ01000002">
    <property type="protein sequence ID" value="TCK20101.1"/>
    <property type="molecule type" value="Genomic_DNA"/>
</dbReference>
<organism evidence="2 3">
    <name type="scientific">Pseudonocardia endophytica</name>
    <dbReference type="NCBI Taxonomy" id="401976"/>
    <lineage>
        <taxon>Bacteria</taxon>
        <taxon>Bacillati</taxon>
        <taxon>Actinomycetota</taxon>
        <taxon>Actinomycetes</taxon>
        <taxon>Pseudonocardiales</taxon>
        <taxon>Pseudonocardiaceae</taxon>
        <taxon>Pseudonocardia</taxon>
    </lineage>
</organism>
<keyword evidence="1" id="KW-0812">Transmembrane</keyword>
<evidence type="ECO:0000313" key="3">
    <source>
        <dbReference type="Proteomes" id="UP000295560"/>
    </source>
</evidence>
<dbReference type="RefSeq" id="WP_132428612.1">
    <property type="nucleotide sequence ID" value="NZ_SMFZ01000002.1"/>
</dbReference>
<reference evidence="2 3" key="1">
    <citation type="submission" date="2019-03" db="EMBL/GenBank/DDBJ databases">
        <title>Sequencing the genomes of 1000 actinobacteria strains.</title>
        <authorList>
            <person name="Klenk H.-P."/>
        </authorList>
    </citation>
    <scope>NUCLEOTIDE SEQUENCE [LARGE SCALE GENOMIC DNA]</scope>
    <source>
        <strain evidence="2 3">DSM 44969</strain>
    </source>
</reference>
<evidence type="ECO:0000256" key="1">
    <source>
        <dbReference type="SAM" id="Phobius"/>
    </source>
</evidence>
<evidence type="ECO:0000313" key="2">
    <source>
        <dbReference type="EMBL" id="TCK20101.1"/>
    </source>
</evidence>
<name>A0A4R1HGW7_PSEEN</name>
<keyword evidence="1" id="KW-0472">Membrane</keyword>
<feature type="transmembrane region" description="Helical" evidence="1">
    <location>
        <begin position="171"/>
        <end position="190"/>
    </location>
</feature>
<accession>A0A4R1HGW7</accession>
<keyword evidence="1" id="KW-1133">Transmembrane helix</keyword>
<feature type="transmembrane region" description="Helical" evidence="1">
    <location>
        <begin position="42"/>
        <end position="60"/>
    </location>
</feature>
<keyword evidence="3" id="KW-1185">Reference proteome</keyword>
<dbReference type="Proteomes" id="UP000295560">
    <property type="component" value="Unassembled WGS sequence"/>
</dbReference>
<sequence>MTDFVRENPLVLLIGAAEIAFWVFLVAGLTARYLLRARRLSSALLLCVPLVDVVLVTASLADVATGSPPGPVHGVAALYLGLTVAFGHSMVRWADVRFAHRFADGPPPARKPTGGPARTRYEWREFAKAAVAWVITVGVTVALAAVAGSGVPAPVRWLGDPLWSWPARATVAALIWFAVGPLWATLWPGADDREQTVTRR</sequence>
<comment type="caution">
    <text evidence="2">The sequence shown here is derived from an EMBL/GenBank/DDBJ whole genome shotgun (WGS) entry which is preliminary data.</text>
</comment>
<dbReference type="AlphaFoldDB" id="A0A4R1HGW7"/>
<gene>
    <name evidence="2" type="ORF">EV378_4050</name>
</gene>
<dbReference type="OrthoDB" id="2082317at2"/>
<feature type="transmembrane region" description="Helical" evidence="1">
    <location>
        <begin position="130"/>
        <end position="151"/>
    </location>
</feature>
<protein>
    <submittedName>
        <fullName evidence="2">Uncharacterized protein</fullName>
    </submittedName>
</protein>